<feature type="compositionally biased region" description="Basic and acidic residues" evidence="8">
    <location>
        <begin position="179"/>
        <end position="190"/>
    </location>
</feature>
<dbReference type="STRING" id="1882483.A0A317XSE5"/>
<dbReference type="GO" id="GO:0005730">
    <property type="term" value="C:nucleolus"/>
    <property type="evidence" value="ECO:0007669"/>
    <property type="project" value="UniProtKB-SubCell"/>
</dbReference>
<feature type="compositionally biased region" description="Basic residues" evidence="8">
    <location>
        <begin position="10"/>
        <end position="20"/>
    </location>
</feature>
<comment type="similarity">
    <text evidence="3">Belongs to the RSA3 family.</text>
</comment>
<evidence type="ECO:0000256" key="6">
    <source>
        <dbReference type="ARBA" id="ARBA00023242"/>
    </source>
</evidence>
<evidence type="ECO:0000256" key="8">
    <source>
        <dbReference type="SAM" id="MobiDB-lite"/>
    </source>
</evidence>
<dbReference type="Pfam" id="PF14615">
    <property type="entry name" value="Rsa3"/>
    <property type="match status" value="1"/>
</dbReference>
<dbReference type="GO" id="GO:0030687">
    <property type="term" value="C:preribosome, large subunit precursor"/>
    <property type="evidence" value="ECO:0007669"/>
    <property type="project" value="TreeGrafter"/>
</dbReference>
<feature type="compositionally biased region" description="Low complexity" evidence="8">
    <location>
        <begin position="145"/>
        <end position="161"/>
    </location>
</feature>
<feature type="compositionally biased region" description="Polar residues" evidence="8">
    <location>
        <begin position="168"/>
        <end position="178"/>
    </location>
</feature>
<gene>
    <name evidence="10" type="ORF">BCV70DRAFT_200085</name>
</gene>
<evidence type="ECO:0000256" key="2">
    <source>
        <dbReference type="ARBA" id="ARBA00004604"/>
    </source>
</evidence>
<keyword evidence="11" id="KW-1185">Reference proteome</keyword>
<keyword evidence="7" id="KW-0687">Ribonucleoprotein</keyword>
<evidence type="ECO:0000256" key="4">
    <source>
        <dbReference type="ARBA" id="ARBA00015339"/>
    </source>
</evidence>
<reference evidence="10 11" key="1">
    <citation type="journal article" date="2018" name="Mol. Biol. Evol.">
        <title>Broad Genomic Sampling Reveals a Smut Pathogenic Ancestry of the Fungal Clade Ustilaginomycotina.</title>
        <authorList>
            <person name="Kijpornyongpan T."/>
            <person name="Mondo S.J."/>
            <person name="Barry K."/>
            <person name="Sandor L."/>
            <person name="Lee J."/>
            <person name="Lipzen A."/>
            <person name="Pangilinan J."/>
            <person name="LaButti K."/>
            <person name="Hainaut M."/>
            <person name="Henrissat B."/>
            <person name="Grigoriev I.V."/>
            <person name="Spatafora J.W."/>
            <person name="Aime M.C."/>
        </authorList>
    </citation>
    <scope>NUCLEOTIDE SEQUENCE [LARGE SCALE GENOMIC DNA]</scope>
    <source>
        <strain evidence="10 11">MCA 3645</strain>
    </source>
</reference>
<feature type="domain" description="Ribosome-assembly protein 3 C-terminal" evidence="9">
    <location>
        <begin position="204"/>
        <end position="253"/>
    </location>
</feature>
<comment type="subcellular location">
    <subcellularLocation>
        <location evidence="2">Nucleus</location>
        <location evidence="2">Nucleolus</location>
    </subcellularLocation>
</comment>
<keyword evidence="6" id="KW-0539">Nucleus</keyword>
<dbReference type="InParanoid" id="A0A317XSE5"/>
<protein>
    <recommendedName>
        <fullName evidence="4">Ribosome assembly protein 3</fullName>
    </recommendedName>
</protein>
<dbReference type="PANTHER" id="PTHR28127:SF1">
    <property type="entry name" value="RIBOSOME ASSEMBLY PROTEIN 3"/>
    <property type="match status" value="1"/>
</dbReference>
<evidence type="ECO:0000256" key="3">
    <source>
        <dbReference type="ARBA" id="ARBA00006256"/>
    </source>
</evidence>
<sequence>MPPKSAAAPRNRRKRQRKTRTLAVSSDDSSSSSSSSDSSSSASESGSEDEQAKNDKMNVDSSSDDSDSSSSASSETDSDSDSESDKAVKRSRVSSKPKPAASSATVSSSNRTKQPKRSSTKFRVTPEPDSDSSASSSDDDEDLDSISQAPRRPLPPHLAALVRKKTHPQSNTAASSATKIDRQQQRDQRTKAKSQNTEARRDAFKSLWLRSMADEFGDELDSIRNKEPTLGADGGTLLPLFIDALTSGSELFNPTSGASASSKAHNRTDEVALVINKP</sequence>
<dbReference type="AlphaFoldDB" id="A0A317XSE5"/>
<evidence type="ECO:0000313" key="11">
    <source>
        <dbReference type="Proteomes" id="UP000246740"/>
    </source>
</evidence>
<evidence type="ECO:0000259" key="9">
    <source>
        <dbReference type="Pfam" id="PF14615"/>
    </source>
</evidence>
<proteinExistence type="inferred from homology"/>
<organism evidence="10 11">
    <name type="scientific">Testicularia cyperi</name>
    <dbReference type="NCBI Taxonomy" id="1882483"/>
    <lineage>
        <taxon>Eukaryota</taxon>
        <taxon>Fungi</taxon>
        <taxon>Dikarya</taxon>
        <taxon>Basidiomycota</taxon>
        <taxon>Ustilaginomycotina</taxon>
        <taxon>Ustilaginomycetes</taxon>
        <taxon>Ustilaginales</taxon>
        <taxon>Anthracoideaceae</taxon>
        <taxon>Testicularia</taxon>
    </lineage>
</organism>
<dbReference type="GO" id="GO:0000027">
    <property type="term" value="P:ribosomal large subunit assembly"/>
    <property type="evidence" value="ECO:0007669"/>
    <property type="project" value="TreeGrafter"/>
</dbReference>
<comment type="function">
    <text evidence="1">Required for efficient biogenesis of the 60S ribosomal subunit.</text>
</comment>
<keyword evidence="5" id="KW-0690">Ribosome biogenesis</keyword>
<dbReference type="InterPro" id="IPR028217">
    <property type="entry name" value="Rsa3_C"/>
</dbReference>
<evidence type="ECO:0000256" key="7">
    <source>
        <dbReference type="ARBA" id="ARBA00023274"/>
    </source>
</evidence>
<evidence type="ECO:0000256" key="1">
    <source>
        <dbReference type="ARBA" id="ARBA00003035"/>
    </source>
</evidence>
<feature type="compositionally biased region" description="Low complexity" evidence="8">
    <location>
        <begin position="96"/>
        <end position="112"/>
    </location>
</feature>
<dbReference type="PANTHER" id="PTHR28127">
    <property type="entry name" value="RIBOSOME ASSEMBLY PROTEIN 3"/>
    <property type="match status" value="1"/>
</dbReference>
<dbReference type="InterPro" id="IPR051898">
    <property type="entry name" value="Ribosome_Assembly_3"/>
</dbReference>
<name>A0A317XSE5_9BASI</name>
<dbReference type="EMBL" id="KZ819192">
    <property type="protein sequence ID" value="PWZ00818.1"/>
    <property type="molecule type" value="Genomic_DNA"/>
</dbReference>
<feature type="region of interest" description="Disordered" evidence="8">
    <location>
        <begin position="1"/>
        <end position="202"/>
    </location>
</feature>
<dbReference type="Proteomes" id="UP000246740">
    <property type="component" value="Unassembled WGS sequence"/>
</dbReference>
<dbReference type="OrthoDB" id="69550at2759"/>
<evidence type="ECO:0000313" key="10">
    <source>
        <dbReference type="EMBL" id="PWZ00818.1"/>
    </source>
</evidence>
<accession>A0A317XSE5</accession>
<evidence type="ECO:0000256" key="5">
    <source>
        <dbReference type="ARBA" id="ARBA00022517"/>
    </source>
</evidence>
<feature type="compositionally biased region" description="Low complexity" evidence="8">
    <location>
        <begin position="25"/>
        <end position="45"/>
    </location>
</feature>